<feature type="transmembrane region" description="Helical" evidence="6">
    <location>
        <begin position="7"/>
        <end position="32"/>
    </location>
</feature>
<dbReference type="Pfam" id="PF03788">
    <property type="entry name" value="LrgA"/>
    <property type="match status" value="1"/>
</dbReference>
<feature type="transmembrane region" description="Helical" evidence="6">
    <location>
        <begin position="65"/>
        <end position="82"/>
    </location>
</feature>
<evidence type="ECO:0000256" key="4">
    <source>
        <dbReference type="ARBA" id="ARBA00022989"/>
    </source>
</evidence>
<evidence type="ECO:0000313" key="8">
    <source>
        <dbReference type="EMBL" id="MCH6264526.1"/>
    </source>
</evidence>
<dbReference type="EMBL" id="JAGYPE010000006">
    <property type="protein sequence ID" value="MBS4186153.1"/>
    <property type="molecule type" value="Genomic_DNA"/>
</dbReference>
<sequence length="131" mass="14810">MRILKFLLIPLQILVLCIFYWLVQQIVVWIHIPIPASVLGMVLLAILLIADIIPLHFIEDGSQCLIKFMPIMFVPDGVALLYSGDILKNNGVMLLVMFLISTILVMSLTAITSIYMQKDKKQINNDQKVEG</sequence>
<organism evidence="7">
    <name type="scientific">Neobacillus citreus</name>
    <dbReference type="NCBI Taxonomy" id="2833578"/>
    <lineage>
        <taxon>Bacteria</taxon>
        <taxon>Bacillati</taxon>
        <taxon>Bacillota</taxon>
        <taxon>Bacilli</taxon>
        <taxon>Bacillales</taxon>
        <taxon>Bacillaceae</taxon>
        <taxon>Neobacillus</taxon>
    </lineage>
</organism>
<dbReference type="Proteomes" id="UP000677265">
    <property type="component" value="Unassembled WGS sequence"/>
</dbReference>
<dbReference type="EMBL" id="JAGYPE020000003">
    <property type="protein sequence ID" value="MCH6264526.1"/>
    <property type="molecule type" value="Genomic_DNA"/>
</dbReference>
<feature type="transmembrane region" description="Helical" evidence="6">
    <location>
        <begin position="38"/>
        <end position="58"/>
    </location>
</feature>
<proteinExistence type="predicted"/>
<feature type="transmembrane region" description="Helical" evidence="6">
    <location>
        <begin position="94"/>
        <end position="115"/>
    </location>
</feature>
<accession>A0A942T6W5</accession>
<evidence type="ECO:0000256" key="2">
    <source>
        <dbReference type="ARBA" id="ARBA00022475"/>
    </source>
</evidence>
<dbReference type="GO" id="GO:0005886">
    <property type="term" value="C:plasma membrane"/>
    <property type="evidence" value="ECO:0007669"/>
    <property type="project" value="UniProtKB-SubCell"/>
</dbReference>
<comment type="caution">
    <text evidence="7">The sequence shown here is derived from an EMBL/GenBank/DDBJ whole genome shotgun (WGS) entry which is preliminary data.</text>
</comment>
<comment type="subcellular location">
    <subcellularLocation>
        <location evidence="1">Cell membrane</location>
        <topology evidence="1">Multi-pass membrane protein</topology>
    </subcellularLocation>
</comment>
<evidence type="ECO:0000313" key="9">
    <source>
        <dbReference type="Proteomes" id="UP000677265"/>
    </source>
</evidence>
<evidence type="ECO:0000256" key="6">
    <source>
        <dbReference type="SAM" id="Phobius"/>
    </source>
</evidence>
<keyword evidence="5 6" id="KW-0472">Membrane</keyword>
<dbReference type="RefSeq" id="WP_213145946.1">
    <property type="nucleotide sequence ID" value="NZ_JAGYPE020000003.1"/>
</dbReference>
<keyword evidence="4 6" id="KW-1133">Transmembrane helix</keyword>
<evidence type="ECO:0000256" key="1">
    <source>
        <dbReference type="ARBA" id="ARBA00004651"/>
    </source>
</evidence>
<dbReference type="PANTHER" id="PTHR33931">
    <property type="entry name" value="HOLIN-LIKE PROTEIN CIDA-RELATED"/>
    <property type="match status" value="1"/>
</dbReference>
<evidence type="ECO:0000256" key="3">
    <source>
        <dbReference type="ARBA" id="ARBA00022692"/>
    </source>
</evidence>
<evidence type="ECO:0000313" key="7">
    <source>
        <dbReference type="EMBL" id="MBS4186153.1"/>
    </source>
</evidence>
<evidence type="ECO:0000256" key="5">
    <source>
        <dbReference type="ARBA" id="ARBA00023136"/>
    </source>
</evidence>
<gene>
    <name evidence="8" type="ORF">KHB02_003160</name>
    <name evidence="7" type="ORF">KHB02_32690</name>
</gene>
<dbReference type="PANTHER" id="PTHR33931:SF2">
    <property type="entry name" value="HOLIN-LIKE PROTEIN CIDA"/>
    <property type="match status" value="1"/>
</dbReference>
<reference evidence="7" key="1">
    <citation type="submission" date="2021-05" db="EMBL/GenBank/DDBJ databases">
        <title>Novel Bacillus species.</title>
        <authorList>
            <person name="Liu G."/>
        </authorList>
    </citation>
    <scope>NUCLEOTIDE SEQUENCE</scope>
    <source>
        <strain evidence="7 9">FJAT-50051</strain>
    </source>
</reference>
<name>A0A942T6W5_9BACI</name>
<dbReference type="InterPro" id="IPR005538">
    <property type="entry name" value="LrgA/CidA"/>
</dbReference>
<keyword evidence="9" id="KW-1185">Reference proteome</keyword>
<dbReference type="AlphaFoldDB" id="A0A942T6W5"/>
<keyword evidence="2" id="KW-1003">Cell membrane</keyword>
<protein>
    <submittedName>
        <fullName evidence="7">CidA/LrgA family protein</fullName>
    </submittedName>
</protein>
<keyword evidence="3 6" id="KW-0812">Transmembrane</keyword>